<proteinExistence type="predicted"/>
<feature type="transmembrane region" description="Helical" evidence="1">
    <location>
        <begin position="203"/>
        <end position="230"/>
    </location>
</feature>
<keyword evidence="1" id="KW-0812">Transmembrane</keyword>
<evidence type="ECO:0000313" key="2">
    <source>
        <dbReference type="EMBL" id="KWA83929.1"/>
    </source>
</evidence>
<evidence type="ECO:0000313" key="3">
    <source>
        <dbReference type="Proteomes" id="UP000060630"/>
    </source>
</evidence>
<feature type="transmembrane region" description="Helical" evidence="1">
    <location>
        <begin position="283"/>
        <end position="303"/>
    </location>
</feature>
<gene>
    <name evidence="2" type="ORF">WL29_21420</name>
</gene>
<feature type="transmembrane region" description="Helical" evidence="1">
    <location>
        <begin position="128"/>
        <end position="150"/>
    </location>
</feature>
<protein>
    <recommendedName>
        <fullName evidence="4">Glycosyltransferase RgtA/B/C/D-like domain-containing protein</fullName>
    </recommendedName>
</protein>
<feature type="transmembrane region" description="Helical" evidence="1">
    <location>
        <begin position="20"/>
        <end position="43"/>
    </location>
</feature>
<comment type="caution">
    <text evidence="2">The sequence shown here is derived from an EMBL/GenBank/DDBJ whole genome shotgun (WGS) entry which is preliminary data.</text>
</comment>
<sequence length="481" mass="53543">MHSVIEAWGRCAPATRLSIVAAICAVANPWLGLVVGLAAAWLYTRSHHLDFARHLAVWYYTPVLVAVVFVGHGESLPSDDLMRHLSAWQLGFDYRAQYPWSDIPKANLWLGFDFTLGMLQKAGLSKPFLLQWVPALSLVLQSVVLFGVLNRMLPARRRHAELFLLAGALGLLTLTPRSLLGRPEMFLLIFGMSAWLCRTREQAALWFAGFVALIPFYWLGWVYAPFALLLAPTSLGLVARFVLATLLGLLHLGFWQVYTGDYLGLLLWLKGTLSVPAGENAPLMATLSFWFAWVLLGTLGLALSTLNKRRFLAALPVMLLLTWFALPNQLRYLAAVSFIALPWMYRTFAMWARARQTSIPATAVVLGLAVATALAVFKTEPVPQFALDQHARVYSESPYAAVFYGQPGIAVEPSFALGATRPEWRGLKQGDALRCDLLQRAGFTHVIEKSLSQPLECADLKSIQGPWRLWTIKKTERATTH</sequence>
<organism evidence="2 3">
    <name type="scientific">Burkholderia ubonensis</name>
    <dbReference type="NCBI Taxonomy" id="101571"/>
    <lineage>
        <taxon>Bacteria</taxon>
        <taxon>Pseudomonadati</taxon>
        <taxon>Pseudomonadota</taxon>
        <taxon>Betaproteobacteria</taxon>
        <taxon>Burkholderiales</taxon>
        <taxon>Burkholderiaceae</taxon>
        <taxon>Burkholderia</taxon>
        <taxon>Burkholderia cepacia complex</taxon>
    </lineage>
</organism>
<accession>A0A106QBH4</accession>
<feature type="transmembrane region" description="Helical" evidence="1">
    <location>
        <begin position="359"/>
        <end position="377"/>
    </location>
</feature>
<feature type="transmembrane region" description="Helical" evidence="1">
    <location>
        <begin position="55"/>
        <end position="73"/>
    </location>
</feature>
<evidence type="ECO:0008006" key="4">
    <source>
        <dbReference type="Google" id="ProtNLM"/>
    </source>
</evidence>
<feature type="transmembrane region" description="Helical" evidence="1">
    <location>
        <begin position="332"/>
        <end position="352"/>
    </location>
</feature>
<dbReference type="EMBL" id="LPHD01000049">
    <property type="protein sequence ID" value="KWA83929.1"/>
    <property type="molecule type" value="Genomic_DNA"/>
</dbReference>
<feature type="transmembrane region" description="Helical" evidence="1">
    <location>
        <begin position="162"/>
        <end position="180"/>
    </location>
</feature>
<name>A0A106QBH4_9BURK</name>
<feature type="transmembrane region" description="Helical" evidence="1">
    <location>
        <begin position="310"/>
        <end position="326"/>
    </location>
</feature>
<dbReference type="RefSeq" id="WP_060192239.1">
    <property type="nucleotide sequence ID" value="NZ_LPHD01000049.1"/>
</dbReference>
<feature type="transmembrane region" description="Helical" evidence="1">
    <location>
        <begin position="237"/>
        <end position="258"/>
    </location>
</feature>
<reference evidence="2 3" key="1">
    <citation type="submission" date="2015-11" db="EMBL/GenBank/DDBJ databases">
        <title>Expanding the genomic diversity of Burkholderia species for the development of highly accurate diagnostics.</title>
        <authorList>
            <person name="Sahl J."/>
            <person name="Keim P."/>
            <person name="Wagner D."/>
        </authorList>
    </citation>
    <scope>NUCLEOTIDE SEQUENCE [LARGE SCALE GENOMIC DNA]</scope>
    <source>
        <strain evidence="2 3">MSMB2087WGS</strain>
    </source>
</reference>
<keyword evidence="1" id="KW-1133">Transmembrane helix</keyword>
<keyword evidence="1" id="KW-0472">Membrane</keyword>
<dbReference type="AlphaFoldDB" id="A0A106QBH4"/>
<dbReference type="Proteomes" id="UP000060630">
    <property type="component" value="Unassembled WGS sequence"/>
</dbReference>
<evidence type="ECO:0000256" key="1">
    <source>
        <dbReference type="SAM" id="Phobius"/>
    </source>
</evidence>